<evidence type="ECO:0000256" key="2">
    <source>
        <dbReference type="ARBA" id="ARBA00023134"/>
    </source>
</evidence>
<name>A0A6A6UNI1_9PEZI</name>
<organism evidence="6 7">
    <name type="scientific">Microthyrium microscopicum</name>
    <dbReference type="NCBI Taxonomy" id="703497"/>
    <lineage>
        <taxon>Eukaryota</taxon>
        <taxon>Fungi</taxon>
        <taxon>Dikarya</taxon>
        <taxon>Ascomycota</taxon>
        <taxon>Pezizomycotina</taxon>
        <taxon>Dothideomycetes</taxon>
        <taxon>Dothideomycetes incertae sedis</taxon>
        <taxon>Microthyriales</taxon>
        <taxon>Microthyriaceae</taxon>
        <taxon>Microthyrium</taxon>
    </lineage>
</organism>
<dbReference type="Pfam" id="PF00735">
    <property type="entry name" value="Septin"/>
    <property type="match status" value="1"/>
</dbReference>
<dbReference type="FunFam" id="3.40.50.300:FF:000328">
    <property type="entry name" value="Septin spn3"/>
    <property type="match status" value="1"/>
</dbReference>
<evidence type="ECO:0000256" key="3">
    <source>
        <dbReference type="RuleBase" id="RU004560"/>
    </source>
</evidence>
<evidence type="ECO:0000256" key="4">
    <source>
        <dbReference type="SAM" id="MobiDB-lite"/>
    </source>
</evidence>
<dbReference type="PANTHER" id="PTHR18884">
    <property type="entry name" value="SEPTIN"/>
    <property type="match status" value="1"/>
</dbReference>
<dbReference type="OrthoDB" id="416553at2759"/>
<dbReference type="InterPro" id="IPR016491">
    <property type="entry name" value="Septin"/>
</dbReference>
<dbReference type="Proteomes" id="UP000799302">
    <property type="component" value="Unassembled WGS sequence"/>
</dbReference>
<dbReference type="SUPFAM" id="SSF52540">
    <property type="entry name" value="P-loop containing nucleoside triphosphate hydrolases"/>
    <property type="match status" value="1"/>
</dbReference>
<feature type="region of interest" description="Disordered" evidence="4">
    <location>
        <begin position="292"/>
        <end position="317"/>
    </location>
</feature>
<dbReference type="PROSITE" id="PS51719">
    <property type="entry name" value="G_SEPTIN"/>
    <property type="match status" value="1"/>
</dbReference>
<keyword evidence="7" id="KW-1185">Reference proteome</keyword>
<reference evidence="6" key="1">
    <citation type="journal article" date="2020" name="Stud. Mycol.">
        <title>101 Dothideomycetes genomes: a test case for predicting lifestyles and emergence of pathogens.</title>
        <authorList>
            <person name="Haridas S."/>
            <person name="Albert R."/>
            <person name="Binder M."/>
            <person name="Bloem J."/>
            <person name="Labutti K."/>
            <person name="Salamov A."/>
            <person name="Andreopoulos B."/>
            <person name="Baker S."/>
            <person name="Barry K."/>
            <person name="Bills G."/>
            <person name="Bluhm B."/>
            <person name="Cannon C."/>
            <person name="Castanera R."/>
            <person name="Culley D."/>
            <person name="Daum C."/>
            <person name="Ezra D."/>
            <person name="Gonzalez J."/>
            <person name="Henrissat B."/>
            <person name="Kuo A."/>
            <person name="Liang C."/>
            <person name="Lipzen A."/>
            <person name="Lutzoni F."/>
            <person name="Magnuson J."/>
            <person name="Mondo S."/>
            <person name="Nolan M."/>
            <person name="Ohm R."/>
            <person name="Pangilinan J."/>
            <person name="Park H.-J."/>
            <person name="Ramirez L."/>
            <person name="Alfaro M."/>
            <person name="Sun H."/>
            <person name="Tritt A."/>
            <person name="Yoshinaga Y."/>
            <person name="Zwiers L.-H."/>
            <person name="Turgeon B."/>
            <person name="Goodwin S."/>
            <person name="Spatafora J."/>
            <person name="Crous P."/>
            <person name="Grigoriev I."/>
        </authorList>
    </citation>
    <scope>NUCLEOTIDE SEQUENCE</scope>
    <source>
        <strain evidence="6">CBS 115976</strain>
    </source>
</reference>
<protein>
    <submittedName>
        <fullName evidence="6">Neuronal-specific septin-3</fullName>
    </submittedName>
</protein>
<dbReference type="CDD" id="cd01850">
    <property type="entry name" value="CDC_Septin"/>
    <property type="match status" value="1"/>
</dbReference>
<feature type="domain" description="Septin-type G" evidence="5">
    <location>
        <begin position="18"/>
        <end position="293"/>
    </location>
</feature>
<dbReference type="Gene3D" id="3.40.50.300">
    <property type="entry name" value="P-loop containing nucleotide triphosphate hydrolases"/>
    <property type="match status" value="1"/>
</dbReference>
<accession>A0A6A6UNI1</accession>
<keyword evidence="1 3" id="KW-0547">Nucleotide-binding</keyword>
<dbReference type="PIRSF" id="PIRSF006698">
    <property type="entry name" value="Septin"/>
    <property type="match status" value="1"/>
</dbReference>
<dbReference type="EMBL" id="MU004231">
    <property type="protein sequence ID" value="KAF2673013.1"/>
    <property type="molecule type" value="Genomic_DNA"/>
</dbReference>
<proteinExistence type="inferred from homology"/>
<dbReference type="InterPro" id="IPR027417">
    <property type="entry name" value="P-loop_NTPase"/>
</dbReference>
<evidence type="ECO:0000313" key="6">
    <source>
        <dbReference type="EMBL" id="KAF2673013.1"/>
    </source>
</evidence>
<feature type="region of interest" description="Disordered" evidence="4">
    <location>
        <begin position="358"/>
        <end position="378"/>
    </location>
</feature>
<evidence type="ECO:0000256" key="1">
    <source>
        <dbReference type="ARBA" id="ARBA00022741"/>
    </source>
</evidence>
<sequence length="378" mass="43207">MMSSSSMSAIRRKKNVKKGIQFCLMVCGASGTGRTTFVNTLCGKKVLQHKDSDDPTAAHVEEGVKIKPVTVELDEEGTRISLTIVDTPGFGDQIDNEASFSEIVGYLERQYDDILAEESRIKRNPRFRDNRVHVLLYFITPTGHGLRELDIELMKRLSPRVNVIPVIGKADSLTPAELAESKKLVMEDIEHYRIPIYNFPYDIEEDDEDTVEENAELRGLMPFAIVGSEDVIEVSGRKVRARQYPWGVVEVDNPRHSDFLAVRSALLHSHLADLKEITHDFLYENYRTEKLSKSVDGGSNAEASMNPEDLASQSVRLKEEQLRREEEKLREIEVKVQREINEKRQELLARESQLKEIEARMQREQSNQLTSHNEEPEE</sequence>
<dbReference type="AlphaFoldDB" id="A0A6A6UNI1"/>
<dbReference type="InterPro" id="IPR030379">
    <property type="entry name" value="G_SEPTIN_dom"/>
</dbReference>
<dbReference type="GO" id="GO:0032156">
    <property type="term" value="C:septin cytoskeleton"/>
    <property type="evidence" value="ECO:0007669"/>
    <property type="project" value="UniProtKB-ARBA"/>
</dbReference>
<gene>
    <name evidence="6" type="ORF">BT63DRAFT_431416</name>
</gene>
<evidence type="ECO:0000313" key="7">
    <source>
        <dbReference type="Proteomes" id="UP000799302"/>
    </source>
</evidence>
<dbReference type="GO" id="GO:0005525">
    <property type="term" value="F:GTP binding"/>
    <property type="evidence" value="ECO:0007669"/>
    <property type="project" value="UniProtKB-KW"/>
</dbReference>
<comment type="similarity">
    <text evidence="3">Belongs to the TRAFAC class TrmE-Era-EngA-EngB-Septin-like GTPase superfamily. Septin GTPase family.</text>
</comment>
<evidence type="ECO:0000259" key="5">
    <source>
        <dbReference type="PROSITE" id="PS51719"/>
    </source>
</evidence>
<keyword evidence="2 3" id="KW-0342">GTP-binding</keyword>
<dbReference type="GO" id="GO:0005938">
    <property type="term" value="C:cell cortex"/>
    <property type="evidence" value="ECO:0007669"/>
    <property type="project" value="UniProtKB-ARBA"/>
</dbReference>